<dbReference type="SUPFAM" id="SSF52374">
    <property type="entry name" value="Nucleotidylyl transferase"/>
    <property type="match status" value="1"/>
</dbReference>
<keyword evidence="2" id="KW-0963">Cytoplasm</keyword>
<accession>A0ABV1CYC2</accession>
<name>A0ABV1CYC2_9FIRM</name>
<keyword evidence="2" id="KW-0067">ATP-binding</keyword>
<protein>
    <recommendedName>
        <fullName evidence="2">tRNA(Met) cytidine acetate ligase</fullName>
        <ecNumber evidence="2">6.3.4.-</ecNumber>
    </recommendedName>
</protein>
<dbReference type="InterPro" id="IPR008513">
    <property type="entry name" value="tRNA(Met)_cyd_acetate_ligase"/>
</dbReference>
<keyword evidence="2" id="KW-0694">RNA-binding</keyword>
<gene>
    <name evidence="2" type="primary">tmcAL</name>
    <name evidence="3" type="ORF">WMO23_06270</name>
</gene>
<dbReference type="RefSeq" id="WP_020310880.1">
    <property type="nucleotide sequence ID" value="NZ_JBBMEU010000030.1"/>
</dbReference>
<dbReference type="Pfam" id="PF05636">
    <property type="entry name" value="HIGH_NTase1"/>
    <property type="match status" value="1"/>
</dbReference>
<feature type="binding site" evidence="2">
    <location>
        <position position="181"/>
    </location>
    <ligand>
        <name>ATP</name>
        <dbReference type="ChEBI" id="CHEBI:30616"/>
    </ligand>
</feature>
<comment type="function">
    <text evidence="2">Catalyzes the formation of N(4)-acetylcytidine (ac(4)C) at the wobble position of elongator tRNA(Met), using acetate and ATP as substrates. First activates an acetate ion to form acetyladenylate (Ac-AMP) and then transfers the acetyl group to tRNA to form ac(4)C34.</text>
</comment>
<comment type="catalytic activity">
    <reaction evidence="2">
        <text>cytidine(34) in elongator tRNA(Met) + acetate + ATP = N(4)-acetylcytidine(34) in elongator tRNA(Met) + AMP + diphosphate</text>
        <dbReference type="Rhea" id="RHEA:58144"/>
        <dbReference type="Rhea" id="RHEA-COMP:10693"/>
        <dbReference type="Rhea" id="RHEA-COMP:10694"/>
        <dbReference type="ChEBI" id="CHEBI:30089"/>
        <dbReference type="ChEBI" id="CHEBI:30616"/>
        <dbReference type="ChEBI" id="CHEBI:33019"/>
        <dbReference type="ChEBI" id="CHEBI:74900"/>
        <dbReference type="ChEBI" id="CHEBI:82748"/>
        <dbReference type="ChEBI" id="CHEBI:456215"/>
    </reaction>
</comment>
<proteinExistence type="inferred from homology"/>
<evidence type="ECO:0000313" key="4">
    <source>
        <dbReference type="Proteomes" id="UP001433088"/>
    </source>
</evidence>
<feature type="binding site" evidence="2">
    <location>
        <position position="156"/>
    </location>
    <ligand>
        <name>ATP</name>
        <dbReference type="ChEBI" id="CHEBI:30616"/>
    </ligand>
</feature>
<evidence type="ECO:0000256" key="1">
    <source>
        <dbReference type="ARBA" id="ARBA00022694"/>
    </source>
</evidence>
<feature type="binding site" evidence="2">
    <location>
        <position position="102"/>
    </location>
    <ligand>
        <name>ATP</name>
        <dbReference type="ChEBI" id="CHEBI:30616"/>
    </ligand>
</feature>
<feature type="binding site" evidence="2">
    <location>
        <begin position="7"/>
        <end position="20"/>
    </location>
    <ligand>
        <name>ATP</name>
        <dbReference type="ChEBI" id="CHEBI:30616"/>
    </ligand>
</feature>
<dbReference type="PANTHER" id="PTHR37825">
    <property type="entry name" value="TRNA(MET) CYTIDINE ACETATE LIGASE"/>
    <property type="match status" value="1"/>
</dbReference>
<dbReference type="HAMAP" id="MF_01539">
    <property type="entry name" value="TmcAL"/>
    <property type="match status" value="1"/>
</dbReference>
<dbReference type="PANTHER" id="PTHR37825:SF1">
    <property type="entry name" value="TRNA(MET) CYTIDINE ACETATE LIGASE"/>
    <property type="match status" value="1"/>
</dbReference>
<evidence type="ECO:0000256" key="2">
    <source>
        <dbReference type="HAMAP-Rule" id="MF_01539"/>
    </source>
</evidence>
<keyword evidence="2" id="KW-0820">tRNA-binding</keyword>
<comment type="similarity">
    <text evidence="2">Belongs to the TmcAL family.</text>
</comment>
<sequence>MESLAIIAEFNPFHTGHARLIRQVRQAAGPEAAIVIIMSGAFVQRGEPAFFDKWHRAAWAIDGGADVVIELPAVYALSSAAGFAQGGVTLAARLGCQALACGVEGGTAADFLSLARRSEGLTACLKAAKKSSAGQQLTDALMAAAPDEARLLQQPNALLAFEYARAMLKQEQPLTFLPLPRQGRHGDTGLGAAFASASALRQAMRCSGTAAACRPYLTAASLAGAEDQLAQGAFTDYGRYGDFVASHNRLLTPDQLRSLPAFTEGLENRWHRAFMESGSYDQALRSIKTRRYAYSRLCRMGAYTLLQPSRDLMDCSYEAGPQYARLLALNSRGAAFLKGAKGQLPVVTKVRSDAPGLSPLGQEQLKLDLKASDIQFFCFSKESQRKGRQDYYHSPFFLSIKK</sequence>
<reference evidence="3 4" key="1">
    <citation type="submission" date="2024-03" db="EMBL/GenBank/DDBJ databases">
        <title>Human intestinal bacterial collection.</title>
        <authorList>
            <person name="Pauvert C."/>
            <person name="Hitch T.C.A."/>
            <person name="Clavel T."/>
        </authorList>
    </citation>
    <scope>NUCLEOTIDE SEQUENCE [LARGE SCALE GENOMIC DNA]</scope>
    <source>
        <strain evidence="3 4">CLA-AA-H81</strain>
    </source>
</reference>
<dbReference type="Gene3D" id="3.40.50.620">
    <property type="entry name" value="HUPs"/>
    <property type="match status" value="1"/>
</dbReference>
<dbReference type="EC" id="6.3.4.-" evidence="2"/>
<dbReference type="EMBL" id="JBBMEU010000030">
    <property type="protein sequence ID" value="MEQ2422337.1"/>
    <property type="molecule type" value="Genomic_DNA"/>
</dbReference>
<comment type="subcellular location">
    <subcellularLocation>
        <location evidence="2">Cytoplasm</location>
    </subcellularLocation>
</comment>
<dbReference type="InterPro" id="IPR014729">
    <property type="entry name" value="Rossmann-like_a/b/a_fold"/>
</dbReference>
<keyword evidence="1 2" id="KW-0819">tRNA processing</keyword>
<keyword evidence="2" id="KW-0547">Nucleotide-binding</keyword>
<evidence type="ECO:0000313" key="3">
    <source>
        <dbReference type="EMBL" id="MEQ2422337.1"/>
    </source>
</evidence>
<comment type="caution">
    <text evidence="3">The sequence shown here is derived from an EMBL/GenBank/DDBJ whole genome shotgun (WGS) entry which is preliminary data.</text>
</comment>
<comment type="caution">
    <text evidence="2">Lacks conserved residue(s) required for the propagation of feature annotation.</text>
</comment>
<organism evidence="3 4">
    <name type="scientific">Megasphaera intestinihominis</name>
    <dbReference type="NCBI Taxonomy" id="3133159"/>
    <lineage>
        <taxon>Bacteria</taxon>
        <taxon>Bacillati</taxon>
        <taxon>Bacillota</taxon>
        <taxon>Negativicutes</taxon>
        <taxon>Veillonellales</taxon>
        <taxon>Veillonellaceae</taxon>
        <taxon>Megasphaera</taxon>
    </lineage>
</organism>
<dbReference type="Proteomes" id="UP001433088">
    <property type="component" value="Unassembled WGS sequence"/>
</dbReference>
<keyword evidence="4" id="KW-1185">Reference proteome</keyword>
<keyword evidence="2" id="KW-0436">Ligase</keyword>